<dbReference type="EMBL" id="RBXP01000013">
    <property type="protein sequence ID" value="RKT59250.1"/>
    <property type="molecule type" value="Genomic_DNA"/>
</dbReference>
<dbReference type="OrthoDB" id="5348353at2"/>
<dbReference type="Pfam" id="PF10636">
    <property type="entry name" value="hemP"/>
    <property type="match status" value="1"/>
</dbReference>
<organism evidence="2 3">
    <name type="scientific">Azonexus fungiphilus</name>
    <dbReference type="NCBI Taxonomy" id="146940"/>
    <lineage>
        <taxon>Bacteria</taxon>
        <taxon>Pseudomonadati</taxon>
        <taxon>Pseudomonadota</taxon>
        <taxon>Betaproteobacteria</taxon>
        <taxon>Rhodocyclales</taxon>
        <taxon>Azonexaceae</taxon>
        <taxon>Azonexus</taxon>
    </lineage>
</organism>
<keyword evidence="3" id="KW-1185">Reference proteome</keyword>
<evidence type="ECO:0000313" key="3">
    <source>
        <dbReference type="Proteomes" id="UP000270626"/>
    </source>
</evidence>
<gene>
    <name evidence="2" type="ORF">DFR40_1133</name>
</gene>
<dbReference type="AlphaFoldDB" id="A0A495WDF6"/>
<comment type="caution">
    <text evidence="2">The sequence shown here is derived from an EMBL/GenBank/DDBJ whole genome shotgun (WGS) entry which is preliminary data.</text>
</comment>
<proteinExistence type="predicted"/>
<reference evidence="2 3" key="1">
    <citation type="submission" date="2018-10" db="EMBL/GenBank/DDBJ databases">
        <title>Genomic Encyclopedia of Type Strains, Phase IV (KMG-IV): sequencing the most valuable type-strain genomes for metagenomic binning, comparative biology and taxonomic classification.</title>
        <authorList>
            <person name="Goeker M."/>
        </authorList>
    </citation>
    <scope>NUCLEOTIDE SEQUENCE [LARGE SCALE GENOMIC DNA]</scope>
    <source>
        <strain evidence="2 3">DSM 23841</strain>
    </source>
</reference>
<dbReference type="RefSeq" id="WP_121457505.1">
    <property type="nucleotide sequence ID" value="NZ_RBXP01000013.1"/>
</dbReference>
<name>A0A495WDF6_9RHOO</name>
<dbReference type="Gene3D" id="2.10.70.10">
    <property type="entry name" value="Complement Module, domain 1"/>
    <property type="match status" value="1"/>
</dbReference>
<protein>
    <submittedName>
        <fullName evidence="2">Hemin uptake protein hemP</fullName>
    </submittedName>
</protein>
<evidence type="ECO:0000256" key="1">
    <source>
        <dbReference type="SAM" id="MobiDB-lite"/>
    </source>
</evidence>
<accession>A0A495WDF6</accession>
<sequence length="76" mass="8592">MEQTLRIPFLHANGPRGTLRLNRDKPAPAADSEAGRPELCISSRSLFGNASEIFIRHCGSEYRLRITRQDKLILTK</sequence>
<dbReference type="Proteomes" id="UP000270626">
    <property type="component" value="Unassembled WGS sequence"/>
</dbReference>
<feature type="region of interest" description="Disordered" evidence="1">
    <location>
        <begin position="16"/>
        <end position="35"/>
    </location>
</feature>
<evidence type="ECO:0000313" key="2">
    <source>
        <dbReference type="EMBL" id="RKT59250.1"/>
    </source>
</evidence>
<dbReference type="InterPro" id="IPR019600">
    <property type="entry name" value="Hemin_uptake_protein_HemP"/>
</dbReference>